<reference evidence="2" key="1">
    <citation type="journal article" date="2011" name="PLoS ONE">
        <title>Variation in tropical reef symbiont metagenomes defined by secondary metabolism.</title>
        <authorList>
            <person name="Donia M.S."/>
            <person name="Fricke W.F."/>
            <person name="Ravel J."/>
            <person name="Schmidt E.W."/>
        </authorList>
    </citation>
    <scope>NUCLEOTIDE SEQUENCE</scope>
</reference>
<protein>
    <submittedName>
        <fullName evidence="2">YcaO-domain protein</fullName>
    </submittedName>
</protein>
<dbReference type="AlphaFoldDB" id="G0XS59"/>
<dbReference type="Gene3D" id="3.30.1330.230">
    <property type="match status" value="1"/>
</dbReference>
<dbReference type="NCBIfam" id="TIGR03604">
    <property type="entry name" value="TOMM_cyclo_SagD"/>
    <property type="match status" value="1"/>
</dbReference>
<dbReference type="PROSITE" id="PS51664">
    <property type="entry name" value="YCAO"/>
    <property type="match status" value="1"/>
</dbReference>
<name>G0XS59_PRODI</name>
<dbReference type="Pfam" id="PF02624">
    <property type="entry name" value="YcaO"/>
    <property type="match status" value="1"/>
</dbReference>
<evidence type="ECO:0000259" key="1">
    <source>
        <dbReference type="PROSITE" id="PS51664"/>
    </source>
</evidence>
<dbReference type="InterPro" id="IPR027624">
    <property type="entry name" value="TOMM_cyclo_SagD"/>
</dbReference>
<sequence>MAQTGNTTAWVSQENFVMGSGAATTREMAVAKAIGEAVERYCPAIYKKSDFPLISYAEANFSCVHPSKFVLFSPQQYKQPKFVFKPLTEQSLIRWAAIQNLRTHKPTHIPALFVYLPYIFYRHGDEIPIAQSMSSGLSCHCSYEEAAIGGICEVIERDCFSMTWQAMLSRPRIRNTTLSKANGDLIQRFEKVGYRVYLVNITNDNGIPTVMSVARHDGKEAVPMVVAASTAPDPEEAVKKSLEELAHTERYVCQIQKERPRLSLMENHDNVRSQVSHVNFWCSPERVVHADFLTNSTAEIDFSDLPNAGSGDPAKDLETLVQRVADTGHDVLVADLTTEDVRELGLWVIRAVIPGYHPLFMGYHNRALGGTRLWEVPQKLGYKGIEPETGDNPFPHPFP</sequence>
<accession>G0XS59</accession>
<dbReference type="Gene3D" id="3.30.160.660">
    <property type="match status" value="1"/>
</dbReference>
<feature type="domain" description="YcaO" evidence="1">
    <location>
        <begin position="21"/>
        <end position="399"/>
    </location>
</feature>
<organism evidence="2">
    <name type="scientific">Prochloron didemni P1-Palau</name>
    <dbReference type="NCBI Taxonomy" id="910450"/>
    <lineage>
        <taxon>Bacteria</taxon>
        <taxon>Bacillati</taxon>
        <taxon>Cyanobacteriota</taxon>
        <taxon>Cyanophyceae</taxon>
        <taxon>Oscillatoriophycideae</taxon>
        <taxon>Chroococcales</taxon>
        <taxon>Prochloraceae</taxon>
        <taxon>Prochloron</taxon>
    </lineage>
</organism>
<dbReference type="PANTHER" id="PTHR37809:SF1">
    <property type="entry name" value="RIBOSOMAL PROTEIN S12 METHYLTHIOTRANSFERASE ACCESSORY FACTOR YCAO"/>
    <property type="match status" value="1"/>
</dbReference>
<dbReference type="Gene3D" id="3.30.40.250">
    <property type="match status" value="1"/>
</dbReference>
<proteinExistence type="predicted"/>
<dbReference type="InterPro" id="IPR003776">
    <property type="entry name" value="YcaO-like_dom"/>
</dbReference>
<gene>
    <name evidence="2" type="primary">tomC</name>
</gene>
<dbReference type="PANTHER" id="PTHR37809">
    <property type="entry name" value="RIBOSOMAL PROTEIN S12 METHYLTHIOTRANSFERASE ACCESSORY FACTOR YCAO"/>
    <property type="match status" value="1"/>
</dbReference>
<dbReference type="EMBL" id="HQ407372">
    <property type="protein sequence ID" value="AEH57224.1"/>
    <property type="molecule type" value="Genomic_DNA"/>
</dbReference>
<evidence type="ECO:0000313" key="2">
    <source>
        <dbReference type="EMBL" id="AEH57224.1"/>
    </source>
</evidence>